<gene>
    <name evidence="2" type="ORF">LCGC14_1046700</name>
</gene>
<name>A0A0F9Q889_9ZZZZ</name>
<evidence type="ECO:0000313" key="2">
    <source>
        <dbReference type="EMBL" id="KKN09426.1"/>
    </source>
</evidence>
<dbReference type="PRINTS" id="PR00081">
    <property type="entry name" value="GDHRDH"/>
</dbReference>
<dbReference type="InterPro" id="IPR036291">
    <property type="entry name" value="NAD(P)-bd_dom_sf"/>
</dbReference>
<dbReference type="Gene3D" id="3.40.50.720">
    <property type="entry name" value="NAD(P)-binding Rossmann-like Domain"/>
    <property type="match status" value="1"/>
</dbReference>
<proteinExistence type="inferred from homology"/>
<protein>
    <submittedName>
        <fullName evidence="2">Uncharacterized protein</fullName>
    </submittedName>
</protein>
<dbReference type="Pfam" id="PF13561">
    <property type="entry name" value="adh_short_C2"/>
    <property type="match status" value="1"/>
</dbReference>
<comment type="similarity">
    <text evidence="1">Belongs to the short-chain dehydrogenases/reductases (SDR) family.</text>
</comment>
<dbReference type="PANTHER" id="PTHR42760">
    <property type="entry name" value="SHORT-CHAIN DEHYDROGENASES/REDUCTASES FAMILY MEMBER"/>
    <property type="match status" value="1"/>
</dbReference>
<dbReference type="AlphaFoldDB" id="A0A0F9Q889"/>
<evidence type="ECO:0000256" key="1">
    <source>
        <dbReference type="ARBA" id="ARBA00006484"/>
    </source>
</evidence>
<dbReference type="InterPro" id="IPR020904">
    <property type="entry name" value="Sc_DH/Rdtase_CS"/>
</dbReference>
<dbReference type="SUPFAM" id="SSF51735">
    <property type="entry name" value="NAD(P)-binding Rossmann-fold domains"/>
    <property type="match status" value="1"/>
</dbReference>
<accession>A0A0F9Q889</accession>
<dbReference type="InterPro" id="IPR002347">
    <property type="entry name" value="SDR_fam"/>
</dbReference>
<reference evidence="2" key="1">
    <citation type="journal article" date="2015" name="Nature">
        <title>Complex archaea that bridge the gap between prokaryotes and eukaryotes.</title>
        <authorList>
            <person name="Spang A."/>
            <person name="Saw J.H."/>
            <person name="Jorgensen S.L."/>
            <person name="Zaremba-Niedzwiedzka K."/>
            <person name="Martijn J."/>
            <person name="Lind A.E."/>
            <person name="van Eijk R."/>
            <person name="Schleper C."/>
            <person name="Guy L."/>
            <person name="Ettema T.J."/>
        </authorList>
    </citation>
    <scope>NUCLEOTIDE SEQUENCE</scope>
</reference>
<sequence>MVFKNILITGSGSGLGRAMAIRLAEEGHNIILNGRTESKLIETEKLLEKFNVNILIKVGDVSDSKFVESMISEIVSEQKFLHGVINNAGISGTPTSILDTSEENMQKIMDINFKGTWLVSKYAAKIMKKQEELKPLRGKIINVSSIAGLEPMPGVGIYSCSKGAMITLTKVLAKELAPIITANAICPGYHVTPIYNNDPNLIRNFWNLINMKPLLKRVGTAEDVTGLISFLISDDSNYMTGQIISVCGGVVLH</sequence>
<comment type="caution">
    <text evidence="2">The sequence shown here is derived from an EMBL/GenBank/DDBJ whole genome shotgun (WGS) entry which is preliminary data.</text>
</comment>
<organism evidence="2">
    <name type="scientific">marine sediment metagenome</name>
    <dbReference type="NCBI Taxonomy" id="412755"/>
    <lineage>
        <taxon>unclassified sequences</taxon>
        <taxon>metagenomes</taxon>
        <taxon>ecological metagenomes</taxon>
    </lineage>
</organism>
<dbReference type="EMBL" id="LAZR01004348">
    <property type="protein sequence ID" value="KKN09426.1"/>
    <property type="molecule type" value="Genomic_DNA"/>
</dbReference>
<dbReference type="FunFam" id="3.40.50.720:FF:000084">
    <property type="entry name" value="Short-chain dehydrogenase reductase"/>
    <property type="match status" value="1"/>
</dbReference>
<dbReference type="GO" id="GO:0016616">
    <property type="term" value="F:oxidoreductase activity, acting on the CH-OH group of donors, NAD or NADP as acceptor"/>
    <property type="evidence" value="ECO:0007669"/>
    <property type="project" value="TreeGrafter"/>
</dbReference>
<dbReference type="CDD" id="cd05233">
    <property type="entry name" value="SDR_c"/>
    <property type="match status" value="1"/>
</dbReference>
<dbReference type="PROSITE" id="PS00061">
    <property type="entry name" value="ADH_SHORT"/>
    <property type="match status" value="1"/>
</dbReference>
<dbReference type="PRINTS" id="PR00080">
    <property type="entry name" value="SDRFAMILY"/>
</dbReference>